<keyword evidence="5" id="KW-0611">Plant defense</keyword>
<keyword evidence="2" id="KW-0433">Leucine-rich repeat</keyword>
<comment type="similarity">
    <text evidence="1">Belongs to the disease resistance NB-LRR family.</text>
</comment>
<feature type="domain" description="Disease resistance N-terminal" evidence="7">
    <location>
        <begin position="11"/>
        <end position="93"/>
    </location>
</feature>
<keyword evidence="4" id="KW-0547">Nucleotide-binding</keyword>
<evidence type="ECO:0000313" key="8">
    <source>
        <dbReference type="EMBL" id="VAH22480.1"/>
    </source>
</evidence>
<sequence length="425" mass="47699">MEAVVSASQGAVHILLGKLGNVLATKYVLLGGVRGEIQELKDELESMTACLRDLVDSDDHNEQTRTWMKQVREVAFDVEDCMDRFCHHLSENHGDRQGLLEYLHRMFNMVRTLGVRHKVATDIQGLKSRAQKVSDRRIRYYSHLDNLDRWLPAIHGDGSGLVGMGNMTDAVVSLLNEQRQVVGSPRVLSIVGFGGLGKTTLATTVYNTPELGGIQCRAFVPVSQTYDVRSLLESVLKQLTALVDNDRNDYLLRKIKEWDMNQLVTMIKQRLEGKRYLIVLDNVWRAAALDQLKVAFPHDNGEEGSILITTRSHEVAEDCSTSSNDRIYEMKPLPADDSHQLFFKTVFVDSGECPTDLQEVSKAILARCNGLPLAIVSIGRMLARKHNKTSAEWRMVCDSLGSELETNPTLEGMRQIFALSYNDLP</sequence>
<dbReference type="CDD" id="cd14798">
    <property type="entry name" value="RX-CC_like"/>
    <property type="match status" value="1"/>
</dbReference>
<dbReference type="Gene3D" id="1.10.8.430">
    <property type="entry name" value="Helical domain of apoptotic protease-activating factors"/>
    <property type="match status" value="1"/>
</dbReference>
<dbReference type="Pfam" id="PF18052">
    <property type="entry name" value="Rx_N"/>
    <property type="match status" value="1"/>
</dbReference>
<evidence type="ECO:0000256" key="2">
    <source>
        <dbReference type="ARBA" id="ARBA00022614"/>
    </source>
</evidence>
<evidence type="ECO:0000313" key="9">
    <source>
        <dbReference type="Proteomes" id="UP000324705"/>
    </source>
</evidence>
<evidence type="ECO:0000259" key="6">
    <source>
        <dbReference type="Pfam" id="PF00931"/>
    </source>
</evidence>
<feature type="domain" description="NB-ARC" evidence="6">
    <location>
        <begin position="167"/>
        <end position="348"/>
    </location>
</feature>
<reference evidence="8 9" key="1">
    <citation type="submission" date="2017-09" db="EMBL/GenBank/DDBJ databases">
        <authorList>
            <consortium name="International Durum Wheat Genome Sequencing Consortium (IDWGSC)"/>
            <person name="Milanesi L."/>
        </authorList>
    </citation>
    <scope>NUCLEOTIDE SEQUENCE [LARGE SCALE GENOMIC DNA]</scope>
    <source>
        <strain evidence="9">cv. Svevo</strain>
    </source>
</reference>
<organism evidence="8 9">
    <name type="scientific">Triticum turgidum subsp. durum</name>
    <name type="common">Durum wheat</name>
    <name type="synonym">Triticum durum</name>
    <dbReference type="NCBI Taxonomy" id="4567"/>
    <lineage>
        <taxon>Eukaryota</taxon>
        <taxon>Viridiplantae</taxon>
        <taxon>Streptophyta</taxon>
        <taxon>Embryophyta</taxon>
        <taxon>Tracheophyta</taxon>
        <taxon>Spermatophyta</taxon>
        <taxon>Magnoliopsida</taxon>
        <taxon>Liliopsida</taxon>
        <taxon>Poales</taxon>
        <taxon>Poaceae</taxon>
        <taxon>BOP clade</taxon>
        <taxon>Pooideae</taxon>
        <taxon>Triticodae</taxon>
        <taxon>Triticeae</taxon>
        <taxon>Triticinae</taxon>
        <taxon>Triticum</taxon>
    </lineage>
</organism>
<dbReference type="Gramene" id="TRITD1Bv1G205960.3">
    <property type="protein sequence ID" value="TRITD1Bv1G205960.3"/>
    <property type="gene ID" value="TRITD1Bv1G205960"/>
</dbReference>
<dbReference type="PANTHER" id="PTHR19338">
    <property type="entry name" value="TRANSLOCASE OF INNER MITOCHONDRIAL MEMBRANE 13 HOMOLOG"/>
    <property type="match status" value="1"/>
</dbReference>
<evidence type="ECO:0000259" key="7">
    <source>
        <dbReference type="Pfam" id="PF18052"/>
    </source>
</evidence>
<dbReference type="EMBL" id="LT934112">
    <property type="protein sequence ID" value="VAH22480.1"/>
    <property type="molecule type" value="Genomic_DNA"/>
</dbReference>
<dbReference type="PANTHER" id="PTHR19338:SF55">
    <property type="entry name" value="OS03G0422900 PROTEIN"/>
    <property type="match status" value="1"/>
</dbReference>
<dbReference type="GO" id="GO:0043531">
    <property type="term" value="F:ADP binding"/>
    <property type="evidence" value="ECO:0007669"/>
    <property type="project" value="InterPro"/>
</dbReference>
<dbReference type="GO" id="GO:0006952">
    <property type="term" value="P:defense response"/>
    <property type="evidence" value="ECO:0007669"/>
    <property type="project" value="UniProtKB-KW"/>
</dbReference>
<dbReference type="PRINTS" id="PR00364">
    <property type="entry name" value="DISEASERSIST"/>
</dbReference>
<keyword evidence="9" id="KW-1185">Reference proteome</keyword>
<protein>
    <submittedName>
        <fullName evidence="8">Uncharacterized protein</fullName>
    </submittedName>
</protein>
<dbReference type="InterPro" id="IPR038005">
    <property type="entry name" value="RX-like_CC"/>
</dbReference>
<evidence type="ECO:0000256" key="1">
    <source>
        <dbReference type="ARBA" id="ARBA00008894"/>
    </source>
</evidence>
<evidence type="ECO:0000256" key="4">
    <source>
        <dbReference type="ARBA" id="ARBA00022741"/>
    </source>
</evidence>
<dbReference type="InterPro" id="IPR042197">
    <property type="entry name" value="Apaf_helical"/>
</dbReference>
<evidence type="ECO:0000256" key="5">
    <source>
        <dbReference type="ARBA" id="ARBA00022821"/>
    </source>
</evidence>
<keyword evidence="3" id="KW-0677">Repeat</keyword>
<proteinExistence type="inferred from homology"/>
<dbReference type="Gene3D" id="1.20.5.4130">
    <property type="match status" value="1"/>
</dbReference>
<dbReference type="Gene3D" id="3.40.50.300">
    <property type="entry name" value="P-loop containing nucleotide triphosphate hydrolases"/>
    <property type="match status" value="1"/>
</dbReference>
<accession>A0A9R0R3J8</accession>
<dbReference type="Pfam" id="PF00931">
    <property type="entry name" value="NB-ARC"/>
    <property type="match status" value="1"/>
</dbReference>
<dbReference type="InterPro" id="IPR041118">
    <property type="entry name" value="Rx_N"/>
</dbReference>
<dbReference type="InterPro" id="IPR002182">
    <property type="entry name" value="NB-ARC"/>
</dbReference>
<evidence type="ECO:0000256" key="3">
    <source>
        <dbReference type="ARBA" id="ARBA00022737"/>
    </source>
</evidence>
<name>A0A9R0R3J8_TRITD</name>
<dbReference type="SUPFAM" id="SSF52540">
    <property type="entry name" value="P-loop containing nucleoside triphosphate hydrolases"/>
    <property type="match status" value="1"/>
</dbReference>
<dbReference type="AlphaFoldDB" id="A0A9R0R3J8"/>
<gene>
    <name evidence="8" type="ORF">TRITD_1Bv1G205960</name>
</gene>
<dbReference type="InterPro" id="IPR027417">
    <property type="entry name" value="P-loop_NTPase"/>
</dbReference>
<dbReference type="Proteomes" id="UP000324705">
    <property type="component" value="Chromosome 1B"/>
</dbReference>